<dbReference type="PANTHER" id="PTHR43567:SF1">
    <property type="entry name" value="FLAVOREDOXIN"/>
    <property type="match status" value="1"/>
</dbReference>
<comment type="cofactor">
    <cofactor evidence="2">
        <name>Fe(3+)</name>
        <dbReference type="ChEBI" id="CHEBI:29034"/>
    </cofactor>
</comment>
<evidence type="ECO:0000259" key="5">
    <source>
        <dbReference type="PROSITE" id="PS50903"/>
    </source>
</evidence>
<dbReference type="Gene3D" id="2.30.110.10">
    <property type="entry name" value="Electron Transport, Fmn-binding Protein, Chain A"/>
    <property type="match status" value="1"/>
</dbReference>
<name>A0A413S640_9FIRM</name>
<dbReference type="InterPro" id="IPR052174">
    <property type="entry name" value="Flavoredoxin"/>
</dbReference>
<dbReference type="GO" id="GO:0016646">
    <property type="term" value="F:oxidoreductase activity, acting on the CH-NH group of donors, NAD or NADP as acceptor"/>
    <property type="evidence" value="ECO:0007669"/>
    <property type="project" value="UniProtKB-ARBA"/>
</dbReference>
<evidence type="ECO:0000256" key="2">
    <source>
        <dbReference type="ARBA" id="ARBA00001965"/>
    </source>
</evidence>
<feature type="domain" description="Rubredoxin-like" evidence="5">
    <location>
        <begin position="170"/>
        <end position="206"/>
    </location>
</feature>
<organism evidence="6 7">
    <name type="scientific">Eubacterium ventriosum</name>
    <dbReference type="NCBI Taxonomy" id="39496"/>
    <lineage>
        <taxon>Bacteria</taxon>
        <taxon>Bacillati</taxon>
        <taxon>Bacillota</taxon>
        <taxon>Clostridia</taxon>
        <taxon>Eubacteriales</taxon>
        <taxon>Eubacteriaceae</taxon>
        <taxon>Eubacterium</taxon>
    </lineage>
</organism>
<dbReference type="SMART" id="SM00903">
    <property type="entry name" value="Flavin_Reduct"/>
    <property type="match status" value="1"/>
</dbReference>
<dbReference type="Pfam" id="PF21349">
    <property type="entry name" value="RUBY_RBDX"/>
    <property type="match status" value="1"/>
</dbReference>
<reference evidence="6 7" key="1">
    <citation type="submission" date="2018-08" db="EMBL/GenBank/DDBJ databases">
        <title>A genome reference for cultivated species of the human gut microbiota.</title>
        <authorList>
            <person name="Zou Y."/>
            <person name="Xue W."/>
            <person name="Luo G."/>
        </authorList>
    </citation>
    <scope>NUCLEOTIDE SEQUENCE [LARGE SCALE GENOMIC DNA]</scope>
    <source>
        <strain evidence="6 7">AM43-2</strain>
    </source>
</reference>
<dbReference type="GO" id="GO:0010181">
    <property type="term" value="F:FMN binding"/>
    <property type="evidence" value="ECO:0007669"/>
    <property type="project" value="InterPro"/>
</dbReference>
<dbReference type="SUPFAM" id="SSF57802">
    <property type="entry name" value="Rubredoxin-like"/>
    <property type="match status" value="1"/>
</dbReference>
<dbReference type="AlphaFoldDB" id="A0A413S640"/>
<dbReference type="EMBL" id="QSFO01000001">
    <property type="protein sequence ID" value="RHA57275.1"/>
    <property type="molecule type" value="Genomic_DNA"/>
</dbReference>
<evidence type="ECO:0000256" key="1">
    <source>
        <dbReference type="ARBA" id="ARBA00001917"/>
    </source>
</evidence>
<gene>
    <name evidence="6" type="ORF">DW929_00100</name>
</gene>
<comment type="cofactor">
    <cofactor evidence="1">
        <name>FMN</name>
        <dbReference type="ChEBI" id="CHEBI:58210"/>
    </cofactor>
</comment>
<dbReference type="PROSITE" id="PS50903">
    <property type="entry name" value="RUBREDOXIN_LIKE"/>
    <property type="match status" value="1"/>
</dbReference>
<dbReference type="GO" id="GO:0005506">
    <property type="term" value="F:iron ion binding"/>
    <property type="evidence" value="ECO:0007669"/>
    <property type="project" value="InterPro"/>
</dbReference>
<keyword evidence="3" id="KW-0285">Flavoprotein</keyword>
<sequence>MDKKAIYNLSYGVFMVSTKAGEVANGCITNTCIQVASNPVRIAISVLNSNYTCDLIKESGIFAVSILDNDCTFETIKHFGFQSGRDVDKFGNITPPTDCNDVPYLGWQSCAVISGKVVEQHDLGTHTLFIAEVVDAKVLSDKEPITYAKYQNEIKPKNNAASAKEDGKKIVGWRCKICNYVYEGNKLPEDYACPLCGHGADDFEPIYES</sequence>
<dbReference type="RefSeq" id="WP_118024356.1">
    <property type="nucleotide sequence ID" value="NZ_CAUBDO010000024.1"/>
</dbReference>
<dbReference type="InterPro" id="IPR048574">
    <property type="entry name" value="RUBY_RBDX"/>
</dbReference>
<dbReference type="PANTHER" id="PTHR43567">
    <property type="entry name" value="FLAVOREDOXIN-RELATED-RELATED"/>
    <property type="match status" value="1"/>
</dbReference>
<dbReference type="Pfam" id="PF01613">
    <property type="entry name" value="Flavin_Reduct"/>
    <property type="match status" value="1"/>
</dbReference>
<dbReference type="InterPro" id="IPR012349">
    <property type="entry name" value="Split_barrel_FMN-bd"/>
</dbReference>
<evidence type="ECO:0000313" key="7">
    <source>
        <dbReference type="Proteomes" id="UP000284598"/>
    </source>
</evidence>
<dbReference type="CDD" id="cd00350">
    <property type="entry name" value="rubredoxin_like"/>
    <property type="match status" value="1"/>
</dbReference>
<dbReference type="SUPFAM" id="SSF50475">
    <property type="entry name" value="FMN-binding split barrel"/>
    <property type="match status" value="1"/>
</dbReference>
<protein>
    <submittedName>
        <fullName evidence="6">Flavin reductase</fullName>
    </submittedName>
</protein>
<evidence type="ECO:0000256" key="3">
    <source>
        <dbReference type="ARBA" id="ARBA00022630"/>
    </source>
</evidence>
<accession>A0A413S640</accession>
<evidence type="ECO:0000256" key="4">
    <source>
        <dbReference type="ARBA" id="ARBA00038054"/>
    </source>
</evidence>
<dbReference type="Proteomes" id="UP000284598">
    <property type="component" value="Unassembled WGS sequence"/>
</dbReference>
<comment type="caution">
    <text evidence="6">The sequence shown here is derived from an EMBL/GenBank/DDBJ whole genome shotgun (WGS) entry which is preliminary data.</text>
</comment>
<dbReference type="InterPro" id="IPR002563">
    <property type="entry name" value="Flavin_Rdtase-like_dom"/>
</dbReference>
<dbReference type="Gene3D" id="2.20.28.10">
    <property type="match status" value="1"/>
</dbReference>
<dbReference type="InterPro" id="IPR024934">
    <property type="entry name" value="Rubredoxin-like_dom"/>
</dbReference>
<comment type="similarity">
    <text evidence="4">Belongs to the flavoredoxin family.</text>
</comment>
<evidence type="ECO:0000313" key="6">
    <source>
        <dbReference type="EMBL" id="RHA57275.1"/>
    </source>
</evidence>
<proteinExistence type="inferred from homology"/>